<dbReference type="InterPro" id="IPR044878">
    <property type="entry name" value="UbiA_sf"/>
</dbReference>
<dbReference type="PATRIC" id="fig|66969.6.peg.816"/>
<comment type="caution">
    <text evidence="13">The sequence shown here is derived from an EMBL/GenBank/DDBJ whole genome shotgun (WGS) entry which is preliminary data.</text>
</comment>
<comment type="subcellular location">
    <subcellularLocation>
        <location evidence="11">Cell inner membrane</location>
        <topology evidence="11">Multi-pass membrane protein</topology>
    </subcellularLocation>
    <subcellularLocation>
        <location evidence="2">Membrane</location>
        <topology evidence="2">Multi-pass membrane protein</topology>
    </subcellularLocation>
</comment>
<evidence type="ECO:0000313" key="14">
    <source>
        <dbReference type="Proteomes" id="UP000054729"/>
    </source>
</evidence>
<dbReference type="PANTHER" id="PTHR11048:SF28">
    <property type="entry name" value="4-HYDROXYBENZOATE POLYPRENYLTRANSFERASE, MITOCHONDRIAL"/>
    <property type="match status" value="1"/>
</dbReference>
<keyword evidence="5 11" id="KW-0997">Cell inner membrane</keyword>
<dbReference type="FunFam" id="1.20.120.1780:FF:000001">
    <property type="entry name" value="4-hydroxybenzoate octaprenyltransferase"/>
    <property type="match status" value="1"/>
</dbReference>
<comment type="pathway">
    <text evidence="11">Cofactor biosynthesis; ubiquinone biosynthesis.</text>
</comment>
<comment type="catalytic activity">
    <reaction evidence="11">
        <text>all-trans-octaprenyl diphosphate + 4-hydroxybenzoate = 4-hydroxy-3-(all-trans-octaprenyl)benzoate + diphosphate</text>
        <dbReference type="Rhea" id="RHEA:27782"/>
        <dbReference type="ChEBI" id="CHEBI:1617"/>
        <dbReference type="ChEBI" id="CHEBI:17879"/>
        <dbReference type="ChEBI" id="CHEBI:33019"/>
        <dbReference type="ChEBI" id="CHEBI:57711"/>
        <dbReference type="EC" id="2.5.1.39"/>
    </reaction>
</comment>
<dbReference type="InterPro" id="IPR030470">
    <property type="entry name" value="UbiA_prenylTrfase_CS"/>
</dbReference>
<dbReference type="AlphaFoldDB" id="A0A0W1ALV5"/>
<dbReference type="UniPathway" id="UPA00232"/>
<dbReference type="HAMAP" id="MF_01635">
    <property type="entry name" value="UbiA"/>
    <property type="match status" value="1"/>
</dbReference>
<proteinExistence type="inferred from homology"/>
<feature type="transmembrane region" description="Helical" evidence="11">
    <location>
        <begin position="258"/>
        <end position="279"/>
    </location>
</feature>
<dbReference type="InterPro" id="IPR039653">
    <property type="entry name" value="Prenyltransferase"/>
</dbReference>
<evidence type="ECO:0000256" key="5">
    <source>
        <dbReference type="ARBA" id="ARBA00022519"/>
    </source>
</evidence>
<keyword evidence="14" id="KW-1185">Reference proteome</keyword>
<dbReference type="FunFam" id="1.10.357.140:FF:000008">
    <property type="entry name" value="4-hydroxybenzoate octaprenyltransferase"/>
    <property type="match status" value="1"/>
</dbReference>
<evidence type="ECO:0000256" key="11">
    <source>
        <dbReference type="HAMAP-Rule" id="MF_01635"/>
    </source>
</evidence>
<dbReference type="GO" id="GO:0008412">
    <property type="term" value="F:4-hydroxybenzoate polyprenyltransferase activity"/>
    <property type="evidence" value="ECO:0007669"/>
    <property type="project" value="UniProtKB-UniRule"/>
</dbReference>
<comment type="function">
    <text evidence="11">Catalyzes the prenylation of para-hydroxybenzoate (PHB) with an all-trans polyprenyl group. Mediates the second step in the final reaction sequence of ubiquinone-8 (UQ-8) biosynthesis, which is the condensation of the polyisoprenoid side chain with PHB, generating the first membrane-bound Q intermediate 3-octaprenyl-4-hydroxybenzoate.</text>
</comment>
<dbReference type="Proteomes" id="UP000054729">
    <property type="component" value="Unassembled WGS sequence"/>
</dbReference>
<dbReference type="EMBL" id="LNZB01000015">
    <property type="protein sequence ID" value="KTD82270.1"/>
    <property type="molecule type" value="Genomic_DNA"/>
</dbReference>
<keyword evidence="6 11" id="KW-0808">Transferase</keyword>
<keyword evidence="9 11" id="KW-1133">Transmembrane helix</keyword>
<dbReference type="GO" id="GO:0006744">
    <property type="term" value="P:ubiquinone biosynthetic process"/>
    <property type="evidence" value="ECO:0007669"/>
    <property type="project" value="UniProtKB-UniRule"/>
</dbReference>
<evidence type="ECO:0000256" key="12">
    <source>
        <dbReference type="NCBIfam" id="TIGR01474"/>
    </source>
</evidence>
<organism evidence="13 14">
    <name type="scientific">Legionella waltersii</name>
    <dbReference type="NCBI Taxonomy" id="66969"/>
    <lineage>
        <taxon>Bacteria</taxon>
        <taxon>Pseudomonadati</taxon>
        <taxon>Pseudomonadota</taxon>
        <taxon>Gammaproteobacteria</taxon>
        <taxon>Legionellales</taxon>
        <taxon>Legionellaceae</taxon>
        <taxon>Legionella</taxon>
    </lineage>
</organism>
<reference evidence="13 14" key="1">
    <citation type="submission" date="2015-11" db="EMBL/GenBank/DDBJ databases">
        <title>Genomic analysis of 38 Legionella species identifies large and diverse effector repertoires.</title>
        <authorList>
            <person name="Burstein D."/>
            <person name="Amaro F."/>
            <person name="Zusman T."/>
            <person name="Lifshitz Z."/>
            <person name="Cohen O."/>
            <person name="Gilbert J.A."/>
            <person name="Pupko T."/>
            <person name="Shuman H.A."/>
            <person name="Segal G."/>
        </authorList>
    </citation>
    <scope>NUCLEOTIDE SEQUENCE [LARGE SCALE GENOMIC DNA]</scope>
    <source>
        <strain evidence="13 14">ATCC 51914</strain>
    </source>
</reference>
<dbReference type="InterPro" id="IPR000537">
    <property type="entry name" value="UbiA_prenyltransferase"/>
</dbReference>
<evidence type="ECO:0000256" key="9">
    <source>
        <dbReference type="ARBA" id="ARBA00022989"/>
    </source>
</evidence>
<dbReference type="NCBIfam" id="TIGR01474">
    <property type="entry name" value="ubiA_proteo"/>
    <property type="match status" value="1"/>
</dbReference>
<keyword evidence="4 11" id="KW-1003">Cell membrane</keyword>
<dbReference type="OrthoDB" id="9782418at2"/>
<evidence type="ECO:0000313" key="13">
    <source>
        <dbReference type="EMBL" id="KTD82270.1"/>
    </source>
</evidence>
<dbReference type="PANTHER" id="PTHR11048">
    <property type="entry name" value="PRENYLTRANSFERASES"/>
    <property type="match status" value="1"/>
</dbReference>
<feature type="transmembrane region" description="Helical" evidence="11">
    <location>
        <begin position="20"/>
        <end position="38"/>
    </location>
</feature>
<dbReference type="Gene3D" id="1.20.120.1780">
    <property type="entry name" value="UbiA prenyltransferase"/>
    <property type="match status" value="1"/>
</dbReference>
<sequence>MISWSAYARLMRLDKPIGIFLLWYPTAWALWVACKGIPQFDLLLVFTLGTVFMRSAGCVLNDIVDRHIDLHVERTKNRPLTSGELTLSQAIFALTILLAASALLLLKLPLNCFYLALISVFISFIYPFCKRFLQAPQMILGIAFSMGIPMVFAATGNMNEFDVLFMMLINYLWIVAYDTMYAMADKMDDLKIGVKSTAIYFANYDKLVIGLLQLTFHSLWLVWGLMRSINVLFYVFWLLALGVLVYQQKLIRERIPALCFRAFLISNYYGLLMWCAVATSY</sequence>
<evidence type="ECO:0000256" key="10">
    <source>
        <dbReference type="ARBA" id="ARBA00023136"/>
    </source>
</evidence>
<feature type="transmembrane region" description="Helical" evidence="11">
    <location>
        <begin position="229"/>
        <end position="246"/>
    </location>
</feature>
<dbReference type="Pfam" id="PF01040">
    <property type="entry name" value="UbiA"/>
    <property type="match status" value="1"/>
</dbReference>
<evidence type="ECO:0000256" key="3">
    <source>
        <dbReference type="ARBA" id="ARBA00005985"/>
    </source>
</evidence>
<evidence type="ECO:0000256" key="8">
    <source>
        <dbReference type="ARBA" id="ARBA00022692"/>
    </source>
</evidence>
<accession>A0A0W1ALV5</accession>
<keyword evidence="7 11" id="KW-0831">Ubiquinone biosynthesis</keyword>
<keyword evidence="10 11" id="KW-0472">Membrane</keyword>
<evidence type="ECO:0000256" key="4">
    <source>
        <dbReference type="ARBA" id="ARBA00022475"/>
    </source>
</evidence>
<gene>
    <name evidence="11 13" type="primary">ubiA</name>
    <name evidence="13" type="ORF">Lwal_0747</name>
</gene>
<dbReference type="STRING" id="66969.Lwal_0747"/>
<evidence type="ECO:0000256" key="6">
    <source>
        <dbReference type="ARBA" id="ARBA00022679"/>
    </source>
</evidence>
<keyword evidence="8 11" id="KW-0812">Transmembrane</keyword>
<keyword evidence="11" id="KW-0460">Magnesium</keyword>
<evidence type="ECO:0000256" key="7">
    <source>
        <dbReference type="ARBA" id="ARBA00022688"/>
    </source>
</evidence>
<dbReference type="CDD" id="cd13959">
    <property type="entry name" value="PT_UbiA_COQ2"/>
    <property type="match status" value="1"/>
</dbReference>
<feature type="transmembrane region" description="Helical" evidence="11">
    <location>
        <begin position="85"/>
        <end position="106"/>
    </location>
</feature>
<comment type="cofactor">
    <cofactor evidence="1 11">
        <name>Mg(2+)</name>
        <dbReference type="ChEBI" id="CHEBI:18420"/>
    </cofactor>
</comment>
<evidence type="ECO:0000256" key="2">
    <source>
        <dbReference type="ARBA" id="ARBA00004141"/>
    </source>
</evidence>
<dbReference type="RefSeq" id="WP_083500033.1">
    <property type="nucleotide sequence ID" value="NZ_CAAAIQ010000006.1"/>
</dbReference>
<dbReference type="InterPro" id="IPR006370">
    <property type="entry name" value="HB_polyprenyltransferase-like"/>
</dbReference>
<name>A0A0W1ALV5_9GAMM</name>
<comment type="similarity">
    <text evidence="3 11">Belongs to the UbiA prenyltransferase family.</text>
</comment>
<evidence type="ECO:0000256" key="1">
    <source>
        <dbReference type="ARBA" id="ARBA00001946"/>
    </source>
</evidence>
<feature type="transmembrane region" description="Helical" evidence="11">
    <location>
        <begin position="138"/>
        <end position="157"/>
    </location>
</feature>
<feature type="transmembrane region" description="Helical" evidence="11">
    <location>
        <begin position="163"/>
        <end position="183"/>
    </location>
</feature>
<dbReference type="GO" id="GO:0005886">
    <property type="term" value="C:plasma membrane"/>
    <property type="evidence" value="ECO:0007669"/>
    <property type="project" value="UniProtKB-SubCell"/>
</dbReference>
<feature type="transmembrane region" description="Helical" evidence="11">
    <location>
        <begin position="112"/>
        <end position="129"/>
    </location>
</feature>
<protein>
    <recommendedName>
        <fullName evidence="11 12">4-hydroxybenzoate octaprenyltransferase</fullName>
        <ecNumber evidence="11 12">2.5.1.39</ecNumber>
    </recommendedName>
    <alternativeName>
        <fullName evidence="11">4-HB polyprenyltransferase</fullName>
    </alternativeName>
</protein>
<dbReference type="PROSITE" id="PS00943">
    <property type="entry name" value="UBIA"/>
    <property type="match status" value="1"/>
</dbReference>
<dbReference type="EC" id="2.5.1.39" evidence="11 12"/>
<dbReference type="Gene3D" id="1.10.357.140">
    <property type="entry name" value="UbiA prenyltransferase"/>
    <property type="match status" value="1"/>
</dbReference>